<gene>
    <name evidence="2" type="ORF">BN85407530</name>
</gene>
<dbReference type="KEGG" id="apal:BN85407530"/>
<name>U4KPV6_ALTPJ</name>
<dbReference type="HOGENOM" id="CLU_1965706_0_0_14"/>
<reference evidence="2 3" key="1">
    <citation type="journal article" date="2013" name="J. Mol. Microbiol. Biotechnol.">
        <title>Analysis of the Complete Genomes of Acholeplasma brassicae , A. palmae and A. laidlawii and Their Comparison to the Obligate Parasites from ' Candidatus Phytoplasma'.</title>
        <authorList>
            <person name="Kube M."/>
            <person name="Siewert C."/>
            <person name="Migdoll A.M."/>
            <person name="Duduk B."/>
            <person name="Holz S."/>
            <person name="Rabus R."/>
            <person name="Seemuller E."/>
            <person name="Mitrovic J."/>
            <person name="Muller I."/>
            <person name="Buttner C."/>
            <person name="Reinhardt R."/>
        </authorList>
    </citation>
    <scope>NUCLEOTIDE SEQUENCE [LARGE SCALE GENOMIC DNA]</scope>
    <source>
        <strain evidence="2 3">J233</strain>
    </source>
</reference>
<dbReference type="Proteomes" id="UP000032740">
    <property type="component" value="Chromosome"/>
</dbReference>
<protein>
    <submittedName>
        <fullName evidence="2">Uncharacterized protein</fullName>
    </submittedName>
</protein>
<dbReference type="AlphaFoldDB" id="U4KPV6"/>
<dbReference type="RefSeq" id="WP_026659011.1">
    <property type="nucleotide sequence ID" value="NC_022538.1"/>
</dbReference>
<keyword evidence="3" id="KW-1185">Reference proteome</keyword>
<evidence type="ECO:0000313" key="3">
    <source>
        <dbReference type="Proteomes" id="UP000032740"/>
    </source>
</evidence>
<proteinExistence type="predicted"/>
<organism evidence="2 3">
    <name type="scientific">Alteracholeplasma palmae (strain ATCC 49389 / J233)</name>
    <name type="common">Acholeplasma palmae</name>
    <dbReference type="NCBI Taxonomy" id="1318466"/>
    <lineage>
        <taxon>Bacteria</taxon>
        <taxon>Bacillati</taxon>
        <taxon>Mycoplasmatota</taxon>
        <taxon>Mollicutes</taxon>
        <taxon>Acholeplasmatales</taxon>
        <taxon>Acholeplasmataceae</taxon>
        <taxon>Acholeplasma</taxon>
    </lineage>
</organism>
<dbReference type="EMBL" id="FO681347">
    <property type="protein sequence ID" value="CCV64330.1"/>
    <property type="molecule type" value="Genomic_DNA"/>
</dbReference>
<feature type="transmembrane region" description="Helical" evidence="1">
    <location>
        <begin position="13"/>
        <end position="45"/>
    </location>
</feature>
<sequence>MTWSEILNISGQVIFWIALVALSVLLLKLVFLVAVFLFATAIYIIPWKQTKIDLRAISETKIEQRIYLDEYQFTIASEQHRKELEEKVKVIKDVESKIRKRAAELKSITAQIERVENGDKKSKKKA</sequence>
<dbReference type="STRING" id="1318466.BN85407530"/>
<evidence type="ECO:0000313" key="2">
    <source>
        <dbReference type="EMBL" id="CCV64330.1"/>
    </source>
</evidence>
<dbReference type="OrthoDB" id="385417at2"/>
<keyword evidence="1" id="KW-0812">Transmembrane</keyword>
<keyword evidence="1" id="KW-0472">Membrane</keyword>
<accession>U4KPV6</accession>
<evidence type="ECO:0000256" key="1">
    <source>
        <dbReference type="SAM" id="Phobius"/>
    </source>
</evidence>
<keyword evidence="1" id="KW-1133">Transmembrane helix</keyword>